<reference evidence="11 12" key="1">
    <citation type="journal article" date="2007" name="Nature">
        <title>Evolution of genes and genomes on the Drosophila phylogeny.</title>
        <authorList>
            <consortium name="Drosophila 12 Genomes Consortium"/>
            <person name="Clark A.G."/>
            <person name="Eisen M.B."/>
            <person name="Smith D.R."/>
            <person name="Bergman C.M."/>
            <person name="Oliver B."/>
            <person name="Markow T.A."/>
            <person name="Kaufman T.C."/>
            <person name="Kellis M."/>
            <person name="Gelbart W."/>
            <person name="Iyer V.N."/>
            <person name="Pollard D.A."/>
            <person name="Sackton T.B."/>
            <person name="Larracuente A.M."/>
            <person name="Singh N.D."/>
            <person name="Abad J.P."/>
            <person name="Abt D.N."/>
            <person name="Adryan B."/>
            <person name="Aguade M."/>
            <person name="Akashi H."/>
            <person name="Anderson W.W."/>
            <person name="Aquadro C.F."/>
            <person name="Ardell D.H."/>
            <person name="Arguello R."/>
            <person name="Artieri C.G."/>
            <person name="Barbash D.A."/>
            <person name="Barker D."/>
            <person name="Barsanti P."/>
            <person name="Batterham P."/>
            <person name="Batzoglou S."/>
            <person name="Begun D."/>
            <person name="Bhutkar A."/>
            <person name="Blanco E."/>
            <person name="Bosak S.A."/>
            <person name="Bradley R.K."/>
            <person name="Brand A.D."/>
            <person name="Brent M.R."/>
            <person name="Brooks A.N."/>
            <person name="Brown R.H."/>
            <person name="Butlin R.K."/>
            <person name="Caggese C."/>
            <person name="Calvi B.R."/>
            <person name="Bernardo de Carvalho A."/>
            <person name="Caspi A."/>
            <person name="Castrezana S."/>
            <person name="Celniker S.E."/>
            <person name="Chang J.L."/>
            <person name="Chapple C."/>
            <person name="Chatterji S."/>
            <person name="Chinwalla A."/>
            <person name="Civetta A."/>
            <person name="Clifton S.W."/>
            <person name="Comeron J.M."/>
            <person name="Costello J.C."/>
            <person name="Coyne J.A."/>
            <person name="Daub J."/>
            <person name="David R.G."/>
            <person name="Delcher A.L."/>
            <person name="Delehaunty K."/>
            <person name="Do C.B."/>
            <person name="Ebling H."/>
            <person name="Edwards K."/>
            <person name="Eickbush T."/>
            <person name="Evans J.D."/>
            <person name="Filipski A."/>
            <person name="Findeiss S."/>
            <person name="Freyhult E."/>
            <person name="Fulton L."/>
            <person name="Fulton R."/>
            <person name="Garcia A.C."/>
            <person name="Gardiner A."/>
            <person name="Garfield D.A."/>
            <person name="Garvin B.E."/>
            <person name="Gibson G."/>
            <person name="Gilbert D."/>
            <person name="Gnerre S."/>
            <person name="Godfrey J."/>
            <person name="Good R."/>
            <person name="Gotea V."/>
            <person name="Gravely B."/>
            <person name="Greenberg A.J."/>
            <person name="Griffiths-Jones S."/>
            <person name="Gross S."/>
            <person name="Guigo R."/>
            <person name="Gustafson E.A."/>
            <person name="Haerty W."/>
            <person name="Hahn M.W."/>
            <person name="Halligan D.L."/>
            <person name="Halpern A.L."/>
            <person name="Halter G.M."/>
            <person name="Han M.V."/>
            <person name="Heger A."/>
            <person name="Hillier L."/>
            <person name="Hinrichs A.S."/>
            <person name="Holmes I."/>
            <person name="Hoskins R.A."/>
            <person name="Hubisz M.J."/>
            <person name="Hultmark D."/>
            <person name="Huntley M.A."/>
            <person name="Jaffe D.B."/>
            <person name="Jagadeeshan S."/>
            <person name="Jeck W.R."/>
            <person name="Johnson J."/>
            <person name="Jones C.D."/>
            <person name="Jordan W.C."/>
            <person name="Karpen G.H."/>
            <person name="Kataoka E."/>
            <person name="Keightley P.D."/>
            <person name="Kheradpour P."/>
            <person name="Kirkness E.F."/>
            <person name="Koerich L.B."/>
            <person name="Kristiansen K."/>
            <person name="Kudrna D."/>
            <person name="Kulathinal R.J."/>
            <person name="Kumar S."/>
            <person name="Kwok R."/>
            <person name="Lander E."/>
            <person name="Langley C.H."/>
            <person name="Lapoint R."/>
            <person name="Lazzaro B.P."/>
            <person name="Lee S.J."/>
            <person name="Levesque L."/>
            <person name="Li R."/>
            <person name="Lin C.F."/>
            <person name="Lin M.F."/>
            <person name="Lindblad-Toh K."/>
            <person name="Llopart A."/>
            <person name="Long M."/>
            <person name="Low L."/>
            <person name="Lozovsky E."/>
            <person name="Lu J."/>
            <person name="Luo M."/>
            <person name="Machado C.A."/>
            <person name="Makalowski W."/>
            <person name="Marzo M."/>
            <person name="Matsuda M."/>
            <person name="Matzkin L."/>
            <person name="McAllister B."/>
            <person name="McBride C.S."/>
            <person name="McKernan B."/>
            <person name="McKernan K."/>
            <person name="Mendez-Lago M."/>
            <person name="Minx P."/>
            <person name="Mollenhauer M.U."/>
            <person name="Montooth K."/>
            <person name="Mount S.M."/>
            <person name="Mu X."/>
            <person name="Myers E."/>
            <person name="Negre B."/>
            <person name="Newfeld S."/>
            <person name="Nielsen R."/>
            <person name="Noor M.A."/>
            <person name="O'Grady P."/>
            <person name="Pachter L."/>
            <person name="Papaceit M."/>
            <person name="Parisi M.J."/>
            <person name="Parisi M."/>
            <person name="Parts L."/>
            <person name="Pedersen J.S."/>
            <person name="Pesole G."/>
            <person name="Phillippy A.M."/>
            <person name="Ponting C.P."/>
            <person name="Pop M."/>
            <person name="Porcelli D."/>
            <person name="Powell J.R."/>
            <person name="Prohaska S."/>
            <person name="Pruitt K."/>
            <person name="Puig M."/>
            <person name="Quesneville H."/>
            <person name="Ram K.R."/>
            <person name="Rand D."/>
            <person name="Rasmussen M.D."/>
            <person name="Reed L.K."/>
            <person name="Reenan R."/>
            <person name="Reily A."/>
            <person name="Remington K.A."/>
            <person name="Rieger T.T."/>
            <person name="Ritchie M.G."/>
            <person name="Robin C."/>
            <person name="Rogers Y.H."/>
            <person name="Rohde C."/>
            <person name="Rozas J."/>
            <person name="Rubenfield M.J."/>
            <person name="Ruiz A."/>
            <person name="Russo S."/>
            <person name="Salzberg S.L."/>
            <person name="Sanchez-Gracia A."/>
            <person name="Saranga D.J."/>
            <person name="Sato H."/>
            <person name="Schaeffer S.W."/>
            <person name="Schatz M.C."/>
            <person name="Schlenke T."/>
            <person name="Schwartz R."/>
            <person name="Segarra C."/>
            <person name="Singh R.S."/>
            <person name="Sirot L."/>
            <person name="Sirota M."/>
            <person name="Sisneros N.B."/>
            <person name="Smith C.D."/>
            <person name="Smith T.F."/>
            <person name="Spieth J."/>
            <person name="Stage D.E."/>
            <person name="Stark A."/>
            <person name="Stephan W."/>
            <person name="Strausberg R.L."/>
            <person name="Strempel S."/>
            <person name="Sturgill D."/>
            <person name="Sutton G."/>
            <person name="Sutton G.G."/>
            <person name="Tao W."/>
            <person name="Teichmann S."/>
            <person name="Tobari Y.N."/>
            <person name="Tomimura Y."/>
            <person name="Tsolas J.M."/>
            <person name="Valente V.L."/>
            <person name="Venter E."/>
            <person name="Venter J.C."/>
            <person name="Vicario S."/>
            <person name="Vieira F.G."/>
            <person name="Vilella A.J."/>
            <person name="Villasante A."/>
            <person name="Walenz B."/>
            <person name="Wang J."/>
            <person name="Wasserman M."/>
            <person name="Watts T."/>
            <person name="Wilson D."/>
            <person name="Wilson R.K."/>
            <person name="Wing R.A."/>
            <person name="Wolfner M.F."/>
            <person name="Wong A."/>
            <person name="Wong G.K."/>
            <person name="Wu C.I."/>
            <person name="Wu G."/>
            <person name="Yamamoto D."/>
            <person name="Yang H.P."/>
            <person name="Yang S.P."/>
            <person name="Yorke J.A."/>
            <person name="Yoshida K."/>
            <person name="Zdobnov E."/>
            <person name="Zhang P."/>
            <person name="Zhang Y."/>
            <person name="Zimin A.V."/>
            <person name="Baldwin J."/>
            <person name="Abdouelleil A."/>
            <person name="Abdulkadir J."/>
            <person name="Abebe A."/>
            <person name="Abera B."/>
            <person name="Abreu J."/>
            <person name="Acer S.C."/>
            <person name="Aftuck L."/>
            <person name="Alexander A."/>
            <person name="An P."/>
            <person name="Anderson E."/>
            <person name="Anderson S."/>
            <person name="Arachi H."/>
            <person name="Azer M."/>
            <person name="Bachantsang P."/>
            <person name="Barry A."/>
            <person name="Bayul T."/>
            <person name="Berlin A."/>
            <person name="Bessette D."/>
            <person name="Bloom T."/>
            <person name="Blye J."/>
            <person name="Boguslavskiy L."/>
            <person name="Bonnet C."/>
            <person name="Boukhgalter B."/>
            <person name="Bourzgui I."/>
            <person name="Brown A."/>
            <person name="Cahill P."/>
            <person name="Channer S."/>
            <person name="Cheshatsang Y."/>
            <person name="Chuda L."/>
            <person name="Citroen M."/>
            <person name="Collymore A."/>
            <person name="Cooke P."/>
            <person name="Costello M."/>
            <person name="D'Aco K."/>
            <person name="Daza R."/>
            <person name="De Haan G."/>
            <person name="DeGray S."/>
            <person name="DeMaso C."/>
            <person name="Dhargay N."/>
            <person name="Dooley K."/>
            <person name="Dooley E."/>
            <person name="Doricent M."/>
            <person name="Dorje P."/>
            <person name="Dorjee K."/>
            <person name="Dupes A."/>
            <person name="Elong R."/>
            <person name="Falk J."/>
            <person name="Farina A."/>
            <person name="Faro S."/>
            <person name="Ferguson D."/>
            <person name="Fisher S."/>
            <person name="Foley C.D."/>
            <person name="Franke A."/>
            <person name="Friedrich D."/>
            <person name="Gadbois L."/>
            <person name="Gearin G."/>
            <person name="Gearin C.R."/>
            <person name="Giannoukos G."/>
            <person name="Goode T."/>
            <person name="Graham J."/>
            <person name="Grandbois E."/>
            <person name="Grewal S."/>
            <person name="Gyaltsen K."/>
            <person name="Hafez N."/>
            <person name="Hagos B."/>
            <person name="Hall J."/>
            <person name="Henson C."/>
            <person name="Hollinger A."/>
            <person name="Honan T."/>
            <person name="Huard M.D."/>
            <person name="Hughes L."/>
            <person name="Hurhula B."/>
            <person name="Husby M.E."/>
            <person name="Kamat A."/>
            <person name="Kanga B."/>
            <person name="Kashin S."/>
            <person name="Khazanovich D."/>
            <person name="Kisner P."/>
            <person name="Lance K."/>
            <person name="Lara M."/>
            <person name="Lee W."/>
            <person name="Lennon N."/>
            <person name="Letendre F."/>
            <person name="LeVine R."/>
            <person name="Lipovsky A."/>
            <person name="Liu X."/>
            <person name="Liu J."/>
            <person name="Liu S."/>
            <person name="Lokyitsang T."/>
            <person name="Lokyitsang Y."/>
            <person name="Lubonja R."/>
            <person name="Lui A."/>
            <person name="MacDonald P."/>
            <person name="Magnisalis V."/>
            <person name="Maru K."/>
            <person name="Matthews C."/>
            <person name="McCusker W."/>
            <person name="McDonough S."/>
            <person name="Mehta T."/>
            <person name="Meldrim J."/>
            <person name="Meneus L."/>
            <person name="Mihai O."/>
            <person name="Mihalev A."/>
            <person name="Mihova T."/>
            <person name="Mittelman R."/>
            <person name="Mlenga V."/>
            <person name="Montmayeur A."/>
            <person name="Mulrain L."/>
            <person name="Navidi A."/>
            <person name="Naylor J."/>
            <person name="Negash T."/>
            <person name="Nguyen T."/>
            <person name="Nguyen N."/>
            <person name="Nicol R."/>
            <person name="Norbu C."/>
            <person name="Norbu N."/>
            <person name="Novod N."/>
            <person name="O'Neill B."/>
            <person name="Osman S."/>
            <person name="Markiewicz E."/>
            <person name="Oyono O.L."/>
            <person name="Patti C."/>
            <person name="Phunkhang P."/>
            <person name="Pierre F."/>
            <person name="Priest M."/>
            <person name="Raghuraman S."/>
            <person name="Rege F."/>
            <person name="Reyes R."/>
            <person name="Rise C."/>
            <person name="Rogov P."/>
            <person name="Ross K."/>
            <person name="Ryan E."/>
            <person name="Settipalli S."/>
            <person name="Shea T."/>
            <person name="Sherpa N."/>
            <person name="Shi L."/>
            <person name="Shih D."/>
            <person name="Sparrow T."/>
            <person name="Spaulding J."/>
            <person name="Stalker J."/>
            <person name="Stange-Thomann N."/>
            <person name="Stavropoulos S."/>
            <person name="Stone C."/>
            <person name="Strader C."/>
            <person name="Tesfaye S."/>
            <person name="Thomson T."/>
            <person name="Thoulutsang Y."/>
            <person name="Thoulutsang D."/>
            <person name="Topham K."/>
            <person name="Topping I."/>
            <person name="Tsamla T."/>
            <person name="Vassiliev H."/>
            <person name="Vo A."/>
            <person name="Wangchuk T."/>
            <person name="Wangdi T."/>
            <person name="Weiand M."/>
            <person name="Wilkinson J."/>
            <person name="Wilson A."/>
            <person name="Yadav S."/>
            <person name="Young G."/>
            <person name="Yu Q."/>
            <person name="Zembek L."/>
            <person name="Zhong D."/>
            <person name="Zimmer A."/>
            <person name="Zwirko Z."/>
            <person name="Jaffe D.B."/>
            <person name="Alvarez P."/>
            <person name="Brockman W."/>
            <person name="Butler J."/>
            <person name="Chin C."/>
            <person name="Gnerre S."/>
            <person name="Grabherr M."/>
            <person name="Kleber M."/>
            <person name="Mauceli E."/>
            <person name="MacCallum I."/>
        </authorList>
    </citation>
    <scope>NUCLEOTIDE SEQUENCE [LARGE SCALE GENOMIC DNA]</scope>
    <source>
        <strain evidence="12">Tucson 14030-0811.24</strain>
    </source>
</reference>
<name>B4MV63_DROWI</name>
<proteinExistence type="predicted"/>
<dbReference type="InterPro" id="IPR050975">
    <property type="entry name" value="Sleep_regulator"/>
</dbReference>
<dbReference type="GO" id="GO:0030431">
    <property type="term" value="P:sleep"/>
    <property type="evidence" value="ECO:0007669"/>
    <property type="project" value="InterPro"/>
</dbReference>
<evidence type="ECO:0000256" key="6">
    <source>
        <dbReference type="ARBA" id="ARBA00023136"/>
    </source>
</evidence>
<dbReference type="eggNOG" id="ENOG502T7Z1">
    <property type="taxonomic scope" value="Eukaryota"/>
</dbReference>
<dbReference type="Proteomes" id="UP000007798">
    <property type="component" value="Unassembled WGS sequence"/>
</dbReference>
<protein>
    <submittedName>
        <fullName evidence="11">Uncharacterized protein</fullName>
    </submittedName>
</protein>
<keyword evidence="8" id="KW-0449">Lipoprotein</keyword>
<gene>
    <name evidence="11" type="primary">Dwil\GK15441</name>
    <name evidence="11" type="ORF">Dwil_GK15441</name>
</gene>
<dbReference type="GO" id="GO:0098552">
    <property type="term" value="C:side of membrane"/>
    <property type="evidence" value="ECO:0007669"/>
    <property type="project" value="UniProtKB-KW"/>
</dbReference>
<evidence type="ECO:0000256" key="10">
    <source>
        <dbReference type="SAM" id="SignalP"/>
    </source>
</evidence>
<feature type="signal peptide" evidence="10">
    <location>
        <begin position="1"/>
        <end position="23"/>
    </location>
</feature>
<dbReference type="FunCoup" id="B4MV63">
    <property type="interactions" value="71"/>
</dbReference>
<accession>B4MV63</accession>
<keyword evidence="3 9" id="KW-0812">Transmembrane</keyword>
<dbReference type="InParanoid" id="B4MV63"/>
<dbReference type="HOGENOM" id="CLU_119218_0_0_1"/>
<sequence>MVSAVKYGLALALIIGLASSAYAIKCYHCDSLTIPKCGLKFDGDDSLILDCSRMGPPRYLQNFFPPRNASGCMKKTLESAAGPPQIVRSCYFGDVTNIQSGCQPDPAFPFVRQLNCDVCTKDECNGSTSMTPIAFGIMMLFFGIARLLA</sequence>
<dbReference type="PhylomeDB" id="B4MV63"/>
<evidence type="ECO:0000313" key="12">
    <source>
        <dbReference type="Proteomes" id="UP000007798"/>
    </source>
</evidence>
<evidence type="ECO:0000256" key="2">
    <source>
        <dbReference type="ARBA" id="ARBA00022622"/>
    </source>
</evidence>
<keyword evidence="5 9" id="KW-1133">Transmembrane helix</keyword>
<evidence type="ECO:0000256" key="3">
    <source>
        <dbReference type="ARBA" id="ARBA00022692"/>
    </source>
</evidence>
<keyword evidence="2" id="KW-0336">GPI-anchor</keyword>
<comment type="subcellular location">
    <subcellularLocation>
        <location evidence="1">Membrane</location>
        <topology evidence="1">Lipid-anchor</topology>
        <topology evidence="1">GPI-anchor</topology>
    </subcellularLocation>
</comment>
<dbReference type="AlphaFoldDB" id="B4MV63"/>
<dbReference type="KEGG" id="dwi:6641865"/>
<evidence type="ECO:0000313" key="11">
    <source>
        <dbReference type="EMBL" id="EDW76408.1"/>
    </source>
</evidence>
<evidence type="ECO:0000256" key="7">
    <source>
        <dbReference type="ARBA" id="ARBA00023180"/>
    </source>
</evidence>
<dbReference type="OrthoDB" id="6083863at2759"/>
<feature type="transmembrane region" description="Helical" evidence="9">
    <location>
        <begin position="129"/>
        <end position="148"/>
    </location>
</feature>
<evidence type="ECO:0000256" key="5">
    <source>
        <dbReference type="ARBA" id="ARBA00022989"/>
    </source>
</evidence>
<organism evidence="11 12">
    <name type="scientific">Drosophila willistoni</name>
    <name type="common">Fruit fly</name>
    <dbReference type="NCBI Taxonomy" id="7260"/>
    <lineage>
        <taxon>Eukaryota</taxon>
        <taxon>Metazoa</taxon>
        <taxon>Ecdysozoa</taxon>
        <taxon>Arthropoda</taxon>
        <taxon>Hexapoda</taxon>
        <taxon>Insecta</taxon>
        <taxon>Pterygota</taxon>
        <taxon>Neoptera</taxon>
        <taxon>Endopterygota</taxon>
        <taxon>Diptera</taxon>
        <taxon>Brachycera</taxon>
        <taxon>Muscomorpha</taxon>
        <taxon>Ephydroidea</taxon>
        <taxon>Drosophilidae</taxon>
        <taxon>Drosophila</taxon>
        <taxon>Sophophora</taxon>
    </lineage>
</organism>
<dbReference type="Pfam" id="PF17064">
    <property type="entry name" value="QVR"/>
    <property type="match status" value="1"/>
</dbReference>
<feature type="chain" id="PRO_5002815801" evidence="10">
    <location>
        <begin position="24"/>
        <end position="149"/>
    </location>
</feature>
<evidence type="ECO:0000256" key="9">
    <source>
        <dbReference type="SAM" id="Phobius"/>
    </source>
</evidence>
<dbReference type="EMBL" id="CH963857">
    <property type="protein sequence ID" value="EDW76408.1"/>
    <property type="molecule type" value="Genomic_DNA"/>
</dbReference>
<evidence type="ECO:0000256" key="1">
    <source>
        <dbReference type="ARBA" id="ARBA00004589"/>
    </source>
</evidence>
<keyword evidence="6 9" id="KW-0472">Membrane</keyword>
<dbReference type="OMA" id="TTPKCGL"/>
<dbReference type="PANTHER" id="PTHR33562:SF18">
    <property type="entry name" value="BOUDIN-RELATED"/>
    <property type="match status" value="1"/>
</dbReference>
<evidence type="ECO:0000256" key="8">
    <source>
        <dbReference type="ARBA" id="ARBA00023288"/>
    </source>
</evidence>
<dbReference type="PANTHER" id="PTHR33562">
    <property type="entry name" value="ATILLA, ISOFORM B-RELATED-RELATED"/>
    <property type="match status" value="1"/>
</dbReference>
<dbReference type="InterPro" id="IPR031424">
    <property type="entry name" value="QVR-like"/>
</dbReference>
<dbReference type="GO" id="GO:0032222">
    <property type="term" value="P:regulation of synaptic transmission, cholinergic"/>
    <property type="evidence" value="ECO:0007669"/>
    <property type="project" value="InterPro"/>
</dbReference>
<evidence type="ECO:0000256" key="4">
    <source>
        <dbReference type="ARBA" id="ARBA00022729"/>
    </source>
</evidence>
<keyword evidence="4 10" id="KW-0732">Signal</keyword>
<keyword evidence="12" id="KW-1185">Reference proteome</keyword>
<keyword evidence="7" id="KW-0325">Glycoprotein</keyword>